<keyword evidence="1" id="KW-0812">Transmembrane</keyword>
<dbReference type="EnsemblProtists" id="EOD03765">
    <property type="protein sequence ID" value="EOD03765"/>
    <property type="gene ID" value="EMIHUDRAFT_221932"/>
</dbReference>
<name>A0A0D3HXN0_EMIH1</name>
<keyword evidence="1" id="KW-1133">Transmembrane helix</keyword>
<proteinExistence type="predicted"/>
<evidence type="ECO:0008006" key="4">
    <source>
        <dbReference type="Google" id="ProtNLM"/>
    </source>
</evidence>
<accession>A0A0D3HXN0</accession>
<protein>
    <recommendedName>
        <fullName evidence="4">Methyltransferase domain-containing protein</fullName>
    </recommendedName>
</protein>
<dbReference type="SUPFAM" id="SSF53335">
    <property type="entry name" value="S-adenosyl-L-methionine-dependent methyltransferases"/>
    <property type="match status" value="1"/>
</dbReference>
<dbReference type="AlphaFoldDB" id="A0A0D3HXN0"/>
<feature type="transmembrane region" description="Helical" evidence="1">
    <location>
        <begin position="311"/>
        <end position="334"/>
    </location>
</feature>
<dbReference type="Proteomes" id="UP000013827">
    <property type="component" value="Unassembled WGS sequence"/>
</dbReference>
<dbReference type="PaxDb" id="2903-EOD03765"/>
<reference evidence="3" key="1">
    <citation type="journal article" date="2013" name="Nature">
        <title>Pan genome of the phytoplankton Emiliania underpins its global distribution.</title>
        <authorList>
            <person name="Read B.A."/>
            <person name="Kegel J."/>
            <person name="Klute M.J."/>
            <person name="Kuo A."/>
            <person name="Lefebvre S.C."/>
            <person name="Maumus F."/>
            <person name="Mayer C."/>
            <person name="Miller J."/>
            <person name="Monier A."/>
            <person name="Salamov A."/>
            <person name="Young J."/>
            <person name="Aguilar M."/>
            <person name="Claverie J.M."/>
            <person name="Frickenhaus S."/>
            <person name="Gonzalez K."/>
            <person name="Herman E.K."/>
            <person name="Lin Y.C."/>
            <person name="Napier J."/>
            <person name="Ogata H."/>
            <person name="Sarno A.F."/>
            <person name="Shmutz J."/>
            <person name="Schroeder D."/>
            <person name="de Vargas C."/>
            <person name="Verret F."/>
            <person name="von Dassow P."/>
            <person name="Valentin K."/>
            <person name="Van de Peer Y."/>
            <person name="Wheeler G."/>
            <person name="Dacks J.B."/>
            <person name="Delwiche C.F."/>
            <person name="Dyhrman S.T."/>
            <person name="Glockner G."/>
            <person name="John U."/>
            <person name="Richards T."/>
            <person name="Worden A.Z."/>
            <person name="Zhang X."/>
            <person name="Grigoriev I.V."/>
            <person name="Allen A.E."/>
            <person name="Bidle K."/>
            <person name="Borodovsky M."/>
            <person name="Bowler C."/>
            <person name="Brownlee C."/>
            <person name="Cock J.M."/>
            <person name="Elias M."/>
            <person name="Gladyshev V.N."/>
            <person name="Groth M."/>
            <person name="Guda C."/>
            <person name="Hadaegh A."/>
            <person name="Iglesias-Rodriguez M.D."/>
            <person name="Jenkins J."/>
            <person name="Jones B.M."/>
            <person name="Lawson T."/>
            <person name="Leese F."/>
            <person name="Lindquist E."/>
            <person name="Lobanov A."/>
            <person name="Lomsadze A."/>
            <person name="Malik S.B."/>
            <person name="Marsh M.E."/>
            <person name="Mackinder L."/>
            <person name="Mock T."/>
            <person name="Mueller-Roeber B."/>
            <person name="Pagarete A."/>
            <person name="Parker M."/>
            <person name="Probert I."/>
            <person name="Quesneville H."/>
            <person name="Raines C."/>
            <person name="Rensing S.A."/>
            <person name="Riano-Pachon D.M."/>
            <person name="Richier S."/>
            <person name="Rokitta S."/>
            <person name="Shiraiwa Y."/>
            <person name="Soanes D.M."/>
            <person name="van der Giezen M."/>
            <person name="Wahlund T.M."/>
            <person name="Williams B."/>
            <person name="Wilson W."/>
            <person name="Wolfe G."/>
            <person name="Wurch L.L."/>
        </authorList>
    </citation>
    <scope>NUCLEOTIDE SEQUENCE</scope>
</reference>
<organism evidence="2 3">
    <name type="scientific">Emiliania huxleyi (strain CCMP1516)</name>
    <dbReference type="NCBI Taxonomy" id="280463"/>
    <lineage>
        <taxon>Eukaryota</taxon>
        <taxon>Haptista</taxon>
        <taxon>Haptophyta</taxon>
        <taxon>Prymnesiophyceae</taxon>
        <taxon>Isochrysidales</taxon>
        <taxon>Noelaerhabdaceae</taxon>
        <taxon>Emiliania</taxon>
    </lineage>
</organism>
<dbReference type="HOGENOM" id="CLU_738597_0_0_1"/>
<dbReference type="RefSeq" id="XP_005756194.1">
    <property type="nucleotide sequence ID" value="XM_005756137.1"/>
</dbReference>
<dbReference type="InterPro" id="IPR029063">
    <property type="entry name" value="SAM-dependent_MTases_sf"/>
</dbReference>
<evidence type="ECO:0000313" key="2">
    <source>
        <dbReference type="EnsemblProtists" id="EOD03765"/>
    </source>
</evidence>
<sequence>MAAEAEALHWRKVAGQTSCRRHGTGPTGGFCMSPHRQQDKRLMNYCLPKTLAASLAGLFANQSVLDLGCGLGQYGRYFRAYAPSVRWQGLDGAENVQEATGGLVQFADLSEGLPRQHQQWYDWKLSIEVAEHLPRHMEPTFMFNLASKVKHGVVISWARLGQHGNAHVNCQSDAYVRCAFQLFGLSADETLTQALRATIDPIWRGEVTLAKGCMWLAHTLMAFRVRNESRVDSWRAHSPLARYLSHRAPHHVGVSQTFVDHYLQETAILCPLVNSSNRCDPKGGGGVLDQALTLGALEECPTALRALATTYLFVASFLIIRGIYFPVVTLFFLLPDMAPSDLSSSSLVYTVLGGVLRHFVDGKNHFEGEDKYKVR</sequence>
<evidence type="ECO:0000313" key="3">
    <source>
        <dbReference type="Proteomes" id="UP000013827"/>
    </source>
</evidence>
<dbReference type="GeneID" id="17249912"/>
<keyword evidence="3" id="KW-1185">Reference proteome</keyword>
<evidence type="ECO:0000256" key="1">
    <source>
        <dbReference type="SAM" id="Phobius"/>
    </source>
</evidence>
<reference evidence="2" key="2">
    <citation type="submission" date="2024-10" db="UniProtKB">
        <authorList>
            <consortium name="EnsemblProtists"/>
        </authorList>
    </citation>
    <scope>IDENTIFICATION</scope>
</reference>
<dbReference type="KEGG" id="ehx:EMIHUDRAFT_221932"/>
<dbReference type="Gene3D" id="3.40.50.150">
    <property type="entry name" value="Vaccinia Virus protein VP39"/>
    <property type="match status" value="1"/>
</dbReference>
<keyword evidence="1" id="KW-0472">Membrane</keyword>